<feature type="chain" id="PRO_5035276932" description="Transglutaminase domain-containing protein" evidence="1">
    <location>
        <begin position="18"/>
        <end position="377"/>
    </location>
</feature>
<dbReference type="RefSeq" id="WP_188927752.1">
    <property type="nucleotide sequence ID" value="NZ_BMJC01000001.1"/>
</dbReference>
<dbReference type="Proteomes" id="UP000607559">
    <property type="component" value="Unassembled WGS sequence"/>
</dbReference>
<dbReference type="EMBL" id="BMJC01000001">
    <property type="protein sequence ID" value="GGA83104.1"/>
    <property type="molecule type" value="Genomic_DNA"/>
</dbReference>
<comment type="caution">
    <text evidence="2">The sequence shown here is derived from an EMBL/GenBank/DDBJ whole genome shotgun (WGS) entry which is preliminary data.</text>
</comment>
<reference evidence="2" key="1">
    <citation type="journal article" date="2014" name="Int. J. Syst. Evol. Microbiol.">
        <title>Complete genome sequence of Corynebacterium casei LMG S-19264T (=DSM 44701T), isolated from a smear-ripened cheese.</title>
        <authorList>
            <consortium name="US DOE Joint Genome Institute (JGI-PGF)"/>
            <person name="Walter F."/>
            <person name="Albersmeier A."/>
            <person name="Kalinowski J."/>
            <person name="Ruckert C."/>
        </authorList>
    </citation>
    <scope>NUCLEOTIDE SEQUENCE</scope>
    <source>
        <strain evidence="2">CGMCC 1.15448</strain>
    </source>
</reference>
<evidence type="ECO:0008006" key="4">
    <source>
        <dbReference type="Google" id="ProtNLM"/>
    </source>
</evidence>
<dbReference type="AlphaFoldDB" id="A0A8J2U735"/>
<evidence type="ECO:0000313" key="3">
    <source>
        <dbReference type="Proteomes" id="UP000607559"/>
    </source>
</evidence>
<dbReference type="Gene3D" id="3.10.620.30">
    <property type="match status" value="1"/>
</dbReference>
<keyword evidence="3" id="KW-1185">Reference proteome</keyword>
<feature type="signal peptide" evidence="1">
    <location>
        <begin position="1"/>
        <end position="17"/>
    </location>
</feature>
<accession>A0A8J2U735</accession>
<proteinExistence type="predicted"/>
<gene>
    <name evidence="2" type="ORF">GCM10011511_02660</name>
</gene>
<protein>
    <recommendedName>
        <fullName evidence="4">Transglutaminase domain-containing protein</fullName>
    </recommendedName>
</protein>
<name>A0A8J2U735_9BACT</name>
<organism evidence="2 3">
    <name type="scientific">Puia dinghuensis</name>
    <dbReference type="NCBI Taxonomy" id="1792502"/>
    <lineage>
        <taxon>Bacteria</taxon>
        <taxon>Pseudomonadati</taxon>
        <taxon>Bacteroidota</taxon>
        <taxon>Chitinophagia</taxon>
        <taxon>Chitinophagales</taxon>
        <taxon>Chitinophagaceae</taxon>
        <taxon>Puia</taxon>
    </lineage>
</organism>
<reference evidence="2" key="2">
    <citation type="submission" date="2020-09" db="EMBL/GenBank/DDBJ databases">
        <authorList>
            <person name="Sun Q."/>
            <person name="Zhou Y."/>
        </authorList>
    </citation>
    <scope>NUCLEOTIDE SEQUENCE</scope>
    <source>
        <strain evidence="2">CGMCC 1.15448</strain>
    </source>
</reference>
<evidence type="ECO:0000256" key="1">
    <source>
        <dbReference type="SAM" id="SignalP"/>
    </source>
</evidence>
<keyword evidence="1" id="KW-0732">Signal</keyword>
<sequence length="377" mass="43383">MKLAFVLALLLSTHVDAQIGSFDFYGDKFELPVLSTGEKDSLLEFKGVPARIKTYITESRAIAELDDWGLVYFIDAFVDAQFINAKDSDKVKIVNMLLTELSINNAIGKISKGLLLSLVSIDNKSRPINDARYFEKDGYKYMPVKRQSKVTKLRDIEMYCRAEYKDIQLDYVKTPNIRNVNASRKELSFFNYCSGKKDSVEFDFSKSYNRYYNDLPRIIPDHHYYMAPVSPIFQNSFFSMLDGKLGQCRYRLDSINFLIKFVQSGIQFEEDKVVYGKEDWCSFPENTFALGKGDCEDKCEAFAFLVNHYFKNTGIVFLFYTNHVRIGLRDPNLSLTGKPYQKLEGQTYFEVELQGNDTVLADDSFALFPSTPLFITN</sequence>
<evidence type="ECO:0000313" key="2">
    <source>
        <dbReference type="EMBL" id="GGA83104.1"/>
    </source>
</evidence>